<evidence type="ECO:0000313" key="1">
    <source>
        <dbReference type="EMBL" id="WRL61998.1"/>
    </source>
</evidence>
<gene>
    <name evidence="1" type="ORF">U6N30_18135</name>
</gene>
<proteinExistence type="predicted"/>
<protein>
    <submittedName>
        <fullName evidence="1">Uncharacterized protein</fullName>
    </submittedName>
</protein>
<accession>A0ABZ1AWF2</accession>
<reference evidence="1 2" key="1">
    <citation type="submission" date="2023-12" db="EMBL/GenBank/DDBJ databases">
        <title>Blastococcus brunescens sp. nov., an actonobacterium isolated from sandstone collected in sahara desert.</title>
        <authorList>
            <person name="Gtari M."/>
            <person name="Ghodhbane F."/>
        </authorList>
    </citation>
    <scope>NUCLEOTIDE SEQUENCE [LARGE SCALE GENOMIC DNA]</scope>
    <source>
        <strain evidence="1 2">BMG 8361</strain>
    </source>
</reference>
<keyword evidence="2" id="KW-1185">Reference proteome</keyword>
<dbReference type="EMBL" id="CP141261">
    <property type="protein sequence ID" value="WRL61998.1"/>
    <property type="molecule type" value="Genomic_DNA"/>
</dbReference>
<dbReference type="RefSeq" id="WP_324273356.1">
    <property type="nucleotide sequence ID" value="NZ_CP141261.1"/>
</dbReference>
<evidence type="ECO:0000313" key="2">
    <source>
        <dbReference type="Proteomes" id="UP001324287"/>
    </source>
</evidence>
<name>A0ABZ1AWF2_9ACTN</name>
<dbReference type="Proteomes" id="UP001324287">
    <property type="component" value="Chromosome"/>
</dbReference>
<organism evidence="1 2">
    <name type="scientific">Blastococcus brunescens</name>
    <dbReference type="NCBI Taxonomy" id="1564165"/>
    <lineage>
        <taxon>Bacteria</taxon>
        <taxon>Bacillati</taxon>
        <taxon>Actinomycetota</taxon>
        <taxon>Actinomycetes</taxon>
        <taxon>Geodermatophilales</taxon>
        <taxon>Geodermatophilaceae</taxon>
        <taxon>Blastococcus</taxon>
    </lineage>
</organism>
<sequence>MTTAVFENEVVTAAKVRYLTLPGLSGEFALITLDNGHDHTRPSTFGPGGLASLDAALDEIAAHSPRPWRSA</sequence>